<dbReference type="InterPro" id="IPR029058">
    <property type="entry name" value="AB_hydrolase_fold"/>
</dbReference>
<dbReference type="OrthoDB" id="408373at2759"/>
<dbReference type="PANTHER" id="PTHR37017">
    <property type="entry name" value="AB HYDROLASE-1 DOMAIN-CONTAINING PROTEIN-RELATED"/>
    <property type="match status" value="1"/>
</dbReference>
<evidence type="ECO:0000313" key="2">
    <source>
        <dbReference type="EMBL" id="TVY19919.1"/>
    </source>
</evidence>
<dbReference type="PANTHER" id="PTHR37017:SF3">
    <property type="entry name" value="AB HYDROLASE-1 DOMAIN-CONTAINING PROTEIN"/>
    <property type="match status" value="1"/>
</dbReference>
<name>A0A8T9BNM5_9HELO</name>
<dbReference type="Proteomes" id="UP000469559">
    <property type="component" value="Unassembled WGS sequence"/>
</dbReference>
<evidence type="ECO:0000313" key="3">
    <source>
        <dbReference type="Proteomes" id="UP000469559"/>
    </source>
</evidence>
<accession>A0A8T9BNM5</accession>
<feature type="domain" description="AB hydrolase-1" evidence="1">
    <location>
        <begin position="5"/>
        <end position="229"/>
    </location>
</feature>
<protein>
    <recommendedName>
        <fullName evidence="1">AB hydrolase-1 domain-containing protein</fullName>
    </recommendedName>
</protein>
<dbReference type="InterPro" id="IPR000073">
    <property type="entry name" value="AB_hydrolase_1"/>
</dbReference>
<dbReference type="SUPFAM" id="SSF53474">
    <property type="entry name" value="alpha/beta-Hydrolases"/>
    <property type="match status" value="1"/>
</dbReference>
<organism evidence="2 3">
    <name type="scientific">Lachnellula arida</name>
    <dbReference type="NCBI Taxonomy" id="1316785"/>
    <lineage>
        <taxon>Eukaryota</taxon>
        <taxon>Fungi</taxon>
        <taxon>Dikarya</taxon>
        <taxon>Ascomycota</taxon>
        <taxon>Pezizomycotina</taxon>
        <taxon>Leotiomycetes</taxon>
        <taxon>Helotiales</taxon>
        <taxon>Lachnaceae</taxon>
        <taxon>Lachnellula</taxon>
    </lineage>
</organism>
<evidence type="ECO:0000259" key="1">
    <source>
        <dbReference type="Pfam" id="PF12697"/>
    </source>
</evidence>
<dbReference type="Pfam" id="PF12697">
    <property type="entry name" value="Abhydrolase_6"/>
    <property type="match status" value="1"/>
</dbReference>
<dbReference type="Gene3D" id="3.40.50.1820">
    <property type="entry name" value="alpha/beta hydrolase"/>
    <property type="match status" value="1"/>
</dbReference>
<dbReference type="AlphaFoldDB" id="A0A8T9BNM5"/>
<dbReference type="EMBL" id="QGMF01000080">
    <property type="protein sequence ID" value="TVY19919.1"/>
    <property type="molecule type" value="Genomic_DNA"/>
</dbReference>
<reference evidence="2 3" key="1">
    <citation type="submission" date="2018-05" db="EMBL/GenBank/DDBJ databases">
        <title>Whole genome sequencing for identification of molecular markers to develop diagnostic detection tools for the regulated plant pathogen Lachnellula willkommii.</title>
        <authorList>
            <person name="Giroux E."/>
            <person name="Bilodeau G."/>
        </authorList>
    </citation>
    <scope>NUCLEOTIDE SEQUENCE [LARGE SCALE GENOMIC DNA]</scope>
    <source>
        <strain evidence="2 3">CBS 203.66</strain>
    </source>
</reference>
<gene>
    <name evidence="2" type="ORF">LARI1_G002932</name>
</gene>
<keyword evidence="3" id="KW-1185">Reference proteome</keyword>
<comment type="caution">
    <text evidence="2">The sequence shown here is derived from an EMBL/GenBank/DDBJ whole genome shotgun (WGS) entry which is preliminary data.</text>
</comment>
<sequence>MTPTILFVPGYWEGPVPFERVITLLISQGYPTEITELVSTGTTSPGNPSMLDDIAGIRLAVQKLVEEDEKDVILVVHSIAGMLGPCAIEGLGSKARSDAGLKGGVRKIVFLAALVTPEGFTHAPLPFFEYDGGARYCKTPEKLLFNDLDAVAAEKWVKVLKPQPAAGWDDTVTYSGWKEVPSVYLVCEKDAIIPEAMQLGFAQLAGSQVVRCNAGHMVQISMPEKVAEVVKAAAEEN</sequence>
<proteinExistence type="predicted"/>
<dbReference type="InterPro" id="IPR052897">
    <property type="entry name" value="Sec-Metab_Biosynth_Hydrolase"/>
</dbReference>